<dbReference type="PATRIC" id="fig|45073.5.peg.2776"/>
<reference evidence="1 2" key="1">
    <citation type="submission" date="2015-11" db="EMBL/GenBank/DDBJ databases">
        <title>Genomic analysis of 38 Legionella species identifies large and diverse effector repertoires.</title>
        <authorList>
            <person name="Burstein D."/>
            <person name="Amaro F."/>
            <person name="Zusman T."/>
            <person name="Lifshitz Z."/>
            <person name="Cohen O."/>
            <person name="Gilbert J.A."/>
            <person name="Pupko T."/>
            <person name="Shuman H.A."/>
            <person name="Segal G."/>
        </authorList>
    </citation>
    <scope>NUCLEOTIDE SEQUENCE [LARGE SCALE GENOMIC DNA]</scope>
    <source>
        <strain evidence="1 2">CDC#1442-AUS-E</strain>
    </source>
</reference>
<dbReference type="EMBL" id="LNYS01000024">
    <property type="protein sequence ID" value="KTD46123.1"/>
    <property type="molecule type" value="Genomic_DNA"/>
</dbReference>
<name>A0A0W0XND5_9GAMM</name>
<sequence>MQLLSLSDFQELLIKSGTQIKLSQLYLTKTHTRLLANILNNDPNINSLIIENCSINDDLFAELAEFFTRKNTELHLTGDIVNANSLRCLEKRSPQLTTLALQGQPTIEHETALAIIRVIKNSRNLKKVILGSLSEQSIIDLTAFFKSSNTIRDLEFRYTNFHMKSGGKLAEMLSENARIQKLCLFNCRMDKMCLSMITRVVIQSNNLMDIEINGVSLASENVNQLLINEDEDTFEFYRTMAVHLKRDQRIRQLWPEVENATGNRDILKMATLFSQLKASDLPSDTRFEIIEGFWNLQCSISEADVKIAYYRLMLWLLREEQNCPFYQQIIRSCVRQLQTHENKQLVNLDSLMLGLYNDSELLLVGTAVFDVETFMASLYQSPVLELLEQDQVLLNSFARRAKIWSVSDSIYSFFYSVWDSANQFLETGIEYGVENDLSR</sequence>
<evidence type="ECO:0000313" key="2">
    <source>
        <dbReference type="Proteomes" id="UP000054618"/>
    </source>
</evidence>
<evidence type="ECO:0000313" key="1">
    <source>
        <dbReference type="EMBL" id="KTD46123.1"/>
    </source>
</evidence>
<dbReference type="OrthoDB" id="5651319at2"/>
<dbReference type="SUPFAM" id="SSF52047">
    <property type="entry name" value="RNI-like"/>
    <property type="match status" value="1"/>
</dbReference>
<dbReference type="InterPro" id="IPR032675">
    <property type="entry name" value="LRR_dom_sf"/>
</dbReference>
<keyword evidence="2" id="KW-1185">Reference proteome</keyword>
<accession>A0A0W0XND5</accession>
<proteinExistence type="predicted"/>
<protein>
    <submittedName>
        <fullName evidence="1">Uncharacterized protein</fullName>
    </submittedName>
</protein>
<dbReference type="RefSeq" id="WP_058508681.1">
    <property type="nucleotide sequence ID" value="NZ_CAAAIK010000012.1"/>
</dbReference>
<dbReference type="AlphaFoldDB" id="A0A0W0XND5"/>
<dbReference type="Proteomes" id="UP000054618">
    <property type="component" value="Unassembled WGS sequence"/>
</dbReference>
<dbReference type="Gene3D" id="3.80.10.10">
    <property type="entry name" value="Ribonuclease Inhibitor"/>
    <property type="match status" value="1"/>
</dbReference>
<gene>
    <name evidence="1" type="ORF">Lqui_2613</name>
</gene>
<comment type="caution">
    <text evidence="1">The sequence shown here is derived from an EMBL/GenBank/DDBJ whole genome shotgun (WGS) entry which is preliminary data.</text>
</comment>
<organism evidence="1 2">
    <name type="scientific">Legionella quinlivanii</name>
    <dbReference type="NCBI Taxonomy" id="45073"/>
    <lineage>
        <taxon>Bacteria</taxon>
        <taxon>Pseudomonadati</taxon>
        <taxon>Pseudomonadota</taxon>
        <taxon>Gammaproteobacteria</taxon>
        <taxon>Legionellales</taxon>
        <taxon>Legionellaceae</taxon>
        <taxon>Legionella</taxon>
    </lineage>
</organism>